<keyword evidence="6" id="KW-0539">Nucleus</keyword>
<reference evidence="8" key="1">
    <citation type="submission" date="2020-12" db="EMBL/GenBank/DDBJ databases">
        <title>Metabolic potential, ecology and presence of endohyphal bacteria is reflected in genomic diversity of Mucoromycotina.</title>
        <authorList>
            <person name="Muszewska A."/>
            <person name="Okrasinska A."/>
            <person name="Steczkiewicz K."/>
            <person name="Drgas O."/>
            <person name="Orlowska M."/>
            <person name="Perlinska-Lenart U."/>
            <person name="Aleksandrzak-Piekarczyk T."/>
            <person name="Szatraj K."/>
            <person name="Zielenkiewicz U."/>
            <person name="Pilsyk S."/>
            <person name="Malc E."/>
            <person name="Mieczkowski P."/>
            <person name="Kruszewska J.S."/>
            <person name="Biernat P."/>
            <person name="Pawlowska J."/>
        </authorList>
    </citation>
    <scope>NUCLEOTIDE SEQUENCE</scope>
    <source>
        <strain evidence="8">WA0000051536</strain>
    </source>
</reference>
<evidence type="ECO:0000256" key="5">
    <source>
        <dbReference type="ARBA" id="ARBA00023004"/>
    </source>
</evidence>
<dbReference type="FunFam" id="2.60.120.650:FF:000046">
    <property type="entry name" value="JmjC domain-containing protein D"/>
    <property type="match status" value="1"/>
</dbReference>
<accession>A0A8H7UM58</accession>
<evidence type="ECO:0000256" key="3">
    <source>
        <dbReference type="ARBA" id="ARBA00022723"/>
    </source>
</evidence>
<dbReference type="OrthoDB" id="47172at2759"/>
<keyword evidence="9" id="KW-1185">Reference proteome</keyword>
<evidence type="ECO:0000313" key="8">
    <source>
        <dbReference type="EMBL" id="KAG2186832.1"/>
    </source>
</evidence>
<dbReference type="PANTHER" id="PTHR12461:SF106">
    <property type="entry name" value="BIFUNCTIONAL PEPTIDASE AND ARGINYL-HYDROXYLASE JMJD5"/>
    <property type="match status" value="1"/>
</dbReference>
<gene>
    <name evidence="8" type="ORF">INT44_003058</name>
</gene>
<keyword evidence="5" id="KW-0408">Iron</keyword>
<feature type="domain" description="JmjC" evidence="7">
    <location>
        <begin position="260"/>
        <end position="410"/>
    </location>
</feature>
<evidence type="ECO:0000256" key="1">
    <source>
        <dbReference type="ARBA" id="ARBA00001954"/>
    </source>
</evidence>
<evidence type="ECO:0000256" key="4">
    <source>
        <dbReference type="ARBA" id="ARBA00023002"/>
    </source>
</evidence>
<comment type="caution">
    <text evidence="8">The sequence shown here is derived from an EMBL/GenBank/DDBJ whole genome shotgun (WGS) entry which is preliminary data.</text>
</comment>
<dbReference type="SMART" id="SM00558">
    <property type="entry name" value="JmjC"/>
    <property type="match status" value="1"/>
</dbReference>
<proteinExistence type="predicted"/>
<evidence type="ECO:0000259" key="7">
    <source>
        <dbReference type="PROSITE" id="PS51184"/>
    </source>
</evidence>
<dbReference type="Proteomes" id="UP000612746">
    <property type="component" value="Unassembled WGS sequence"/>
</dbReference>
<feature type="non-terminal residue" evidence="8">
    <location>
        <position position="1"/>
    </location>
</feature>
<dbReference type="EMBL" id="JAEPRA010000004">
    <property type="protein sequence ID" value="KAG2186832.1"/>
    <property type="molecule type" value="Genomic_DNA"/>
</dbReference>
<protein>
    <recommendedName>
        <fullName evidence="7">JmjC domain-containing protein</fullName>
    </recommendedName>
</protein>
<name>A0A8H7UM58_9FUNG</name>
<comment type="cofactor">
    <cofactor evidence="1">
        <name>Fe(2+)</name>
        <dbReference type="ChEBI" id="CHEBI:29033"/>
    </cofactor>
</comment>
<dbReference type="PROSITE" id="PS51184">
    <property type="entry name" value="JMJC"/>
    <property type="match status" value="1"/>
</dbReference>
<evidence type="ECO:0000256" key="6">
    <source>
        <dbReference type="ARBA" id="ARBA00023242"/>
    </source>
</evidence>
<dbReference type="InterPro" id="IPR003347">
    <property type="entry name" value="JmjC_dom"/>
</dbReference>
<dbReference type="GO" id="GO:0051864">
    <property type="term" value="F:histone H3K36 demethylase activity"/>
    <property type="evidence" value="ECO:0007669"/>
    <property type="project" value="TreeGrafter"/>
</dbReference>
<dbReference type="SUPFAM" id="SSF51197">
    <property type="entry name" value="Clavaminate synthase-like"/>
    <property type="match status" value="1"/>
</dbReference>
<evidence type="ECO:0000313" key="9">
    <source>
        <dbReference type="Proteomes" id="UP000612746"/>
    </source>
</evidence>
<dbReference type="AlphaFoldDB" id="A0A8H7UM58"/>
<sequence length="410" mass="46610">LQKCGSSVILLLESCVQKLPDSVRAVEMENLKDSIVSTDSMVDLADEKILAIPYKDVPLSWRRLLTDSSLLKAVFQIILIHNSIETIEKIQLLRQICHGLDTAIVVAGAPGHNRRIVIDSILDIAQSQLYQLQAQSDATMDSQLSSKRRRLTDEESSPMTLGFPINTFSASPSFMEFNNYINSDTANPMVMENIIDHWPALNDHPWHSMPYLLSVAGERLVPVEFGSQYTDADWSQRMMPFREFVNNYVQVGTGAKNNIAYLAQHDLFHQIPRLEQDIIVPDYCYVTPKITEHYERQPSDVITNAWFGPGGTVSPLHHDPYHNLLAQVVGSKYIRLYAPGQSSQLYPHAGMMSNTSQVNVEKVDEDRFPNFKDAKYVECVLKAGQVLYIPPKWWHYVRSLETSFSVSFWF</sequence>
<comment type="subcellular location">
    <subcellularLocation>
        <location evidence="2">Nucleus</location>
    </subcellularLocation>
</comment>
<dbReference type="PANTHER" id="PTHR12461">
    <property type="entry name" value="HYPOXIA-INDUCIBLE FACTOR 1 ALPHA INHIBITOR-RELATED"/>
    <property type="match status" value="1"/>
</dbReference>
<dbReference type="GO" id="GO:0005634">
    <property type="term" value="C:nucleus"/>
    <property type="evidence" value="ECO:0007669"/>
    <property type="project" value="UniProtKB-SubCell"/>
</dbReference>
<dbReference type="GO" id="GO:0046872">
    <property type="term" value="F:metal ion binding"/>
    <property type="evidence" value="ECO:0007669"/>
    <property type="project" value="UniProtKB-KW"/>
</dbReference>
<organism evidence="8 9">
    <name type="scientific">Umbelopsis vinacea</name>
    <dbReference type="NCBI Taxonomy" id="44442"/>
    <lineage>
        <taxon>Eukaryota</taxon>
        <taxon>Fungi</taxon>
        <taxon>Fungi incertae sedis</taxon>
        <taxon>Mucoromycota</taxon>
        <taxon>Mucoromycotina</taxon>
        <taxon>Umbelopsidomycetes</taxon>
        <taxon>Umbelopsidales</taxon>
        <taxon>Umbelopsidaceae</taxon>
        <taxon>Umbelopsis</taxon>
    </lineage>
</organism>
<dbReference type="InterPro" id="IPR041667">
    <property type="entry name" value="Cupin_8"/>
</dbReference>
<keyword evidence="4" id="KW-0560">Oxidoreductase</keyword>
<dbReference type="Pfam" id="PF13621">
    <property type="entry name" value="Cupin_8"/>
    <property type="match status" value="1"/>
</dbReference>
<dbReference type="Gene3D" id="2.60.120.650">
    <property type="entry name" value="Cupin"/>
    <property type="match status" value="1"/>
</dbReference>
<evidence type="ECO:0000256" key="2">
    <source>
        <dbReference type="ARBA" id="ARBA00004123"/>
    </source>
</evidence>
<keyword evidence="3" id="KW-0479">Metal-binding</keyword>